<dbReference type="EMBL" id="PPTA01000024">
    <property type="protein sequence ID" value="TFA98055.1"/>
    <property type="molecule type" value="Genomic_DNA"/>
</dbReference>
<dbReference type="InterPro" id="IPR002110">
    <property type="entry name" value="Ankyrin_rpt"/>
</dbReference>
<dbReference type="InterPro" id="IPR036770">
    <property type="entry name" value="Ankyrin_rpt-contain_sf"/>
</dbReference>
<keyword evidence="2 3" id="KW-0040">ANK repeat</keyword>
<feature type="repeat" description="ANK" evidence="3">
    <location>
        <begin position="1140"/>
        <end position="1172"/>
    </location>
</feature>
<dbReference type="Pfam" id="PF12796">
    <property type="entry name" value="Ank_2"/>
    <property type="match status" value="8"/>
</dbReference>
<feature type="region of interest" description="Disordered" evidence="4">
    <location>
        <begin position="1702"/>
        <end position="1721"/>
    </location>
</feature>
<dbReference type="InterPro" id="IPR027417">
    <property type="entry name" value="P-loop_NTPase"/>
</dbReference>
<dbReference type="SMART" id="SM00248">
    <property type="entry name" value="ANK"/>
    <property type="match status" value="25"/>
</dbReference>
<evidence type="ECO:0000256" key="4">
    <source>
        <dbReference type="SAM" id="MobiDB-lite"/>
    </source>
</evidence>
<dbReference type="PANTHER" id="PTHR24198:SF165">
    <property type="entry name" value="ANKYRIN REPEAT-CONTAINING PROTEIN-RELATED"/>
    <property type="match status" value="1"/>
</dbReference>
<feature type="repeat" description="ANK" evidence="3">
    <location>
        <begin position="1309"/>
        <end position="1341"/>
    </location>
</feature>
<dbReference type="PROSITE" id="PS50088">
    <property type="entry name" value="ANK_REPEAT"/>
    <property type="match status" value="12"/>
</dbReference>
<protein>
    <submittedName>
        <fullName evidence="7">Ankyrin-3</fullName>
    </submittedName>
</protein>
<dbReference type="Gene3D" id="3.40.50.300">
    <property type="entry name" value="P-loop containing nucleotide triphosphate hydrolases"/>
    <property type="match status" value="1"/>
</dbReference>
<feature type="compositionally biased region" description="Low complexity" evidence="4">
    <location>
        <begin position="616"/>
        <end position="638"/>
    </location>
</feature>
<dbReference type="GeneID" id="300581747"/>
<feature type="repeat" description="ANK" evidence="3">
    <location>
        <begin position="1276"/>
        <end position="1308"/>
    </location>
</feature>
<feature type="repeat" description="ANK" evidence="3">
    <location>
        <begin position="1107"/>
        <end position="1139"/>
    </location>
</feature>
<accession>A0ABY2GR31</accession>
<evidence type="ECO:0000313" key="8">
    <source>
        <dbReference type="Proteomes" id="UP001642720"/>
    </source>
</evidence>
<dbReference type="InterPro" id="IPR056884">
    <property type="entry name" value="NPHP3-like_N"/>
</dbReference>
<dbReference type="InterPro" id="IPR054471">
    <property type="entry name" value="GPIID_WHD"/>
</dbReference>
<gene>
    <name evidence="7" type="ORF">CCMA1212_010245</name>
</gene>
<dbReference type="Proteomes" id="UP001642720">
    <property type="component" value="Unassembled WGS sequence"/>
</dbReference>
<feature type="domain" description="GPI inositol-deacylase winged helix" evidence="5">
    <location>
        <begin position="661"/>
        <end position="732"/>
    </location>
</feature>
<keyword evidence="1" id="KW-0677">Repeat</keyword>
<dbReference type="PROSITE" id="PS50297">
    <property type="entry name" value="ANK_REP_REGION"/>
    <property type="match status" value="10"/>
</dbReference>
<feature type="repeat" description="ANK" evidence="3">
    <location>
        <begin position="1008"/>
        <end position="1040"/>
    </location>
</feature>
<dbReference type="InterPro" id="IPR035994">
    <property type="entry name" value="Nucleoside_phosphorylase_sf"/>
</dbReference>
<reference evidence="7 8" key="1">
    <citation type="submission" date="2018-01" db="EMBL/GenBank/DDBJ databases">
        <title>Genome characterization of the sugarcane-associated fungus Trichoderma ghanense CCMA-1212 and their application in lignocelulose bioconversion.</title>
        <authorList>
            <person name="Steindorff A.S."/>
            <person name="Mendes T.D."/>
            <person name="Vilela E.S.D."/>
            <person name="Rodrigues D.S."/>
            <person name="Formighieri E.F."/>
            <person name="Melo I.S."/>
            <person name="Favaro L.C.L."/>
        </authorList>
    </citation>
    <scope>NUCLEOTIDE SEQUENCE [LARGE SCALE GENOMIC DNA]</scope>
    <source>
        <strain evidence="7 8">CCMA-1212</strain>
    </source>
</reference>
<feature type="domain" description="Nephrocystin 3-like N-terminal" evidence="6">
    <location>
        <begin position="386"/>
        <end position="533"/>
    </location>
</feature>
<evidence type="ECO:0000259" key="5">
    <source>
        <dbReference type="Pfam" id="PF22939"/>
    </source>
</evidence>
<feature type="repeat" description="ANK" evidence="3">
    <location>
        <begin position="1177"/>
        <end position="1209"/>
    </location>
</feature>
<sequence length="1721" mass="188958">MASPRKSYGDYSVGWICALPKEQTAATAMLDEKHEDLPKLTNDANTYTLGSIGPHNVVIACLPKGQYGTNSAANVAAFMIRTFPSIKIGLMVGIGGGVPLKVRLGDVVISTPTGQYPGVVQWDVGKETEGGGFERTGALSNPPGSLLTALSKLETKYELTGSKIPDFLDALKARYPRLAQRYLKSDKLQDLLFPADYVHIKEPFSNMNTEGPTGGIVEVSLEEEFEDGSDEDGDPCQFCDKSKLIKRRRRSIKVHHGLIASGNKVIKDGLRREKLNSALGGEVLCFETEAAGLMNNFPCLVIRGICDYCDSHKNDAWQKHAAAVAAAFAKELLGCIQPSDFEGERPIRDVMGENKEAKKRTEVLNWLSPLDFPLIQHDYFARCEPNTGQEFILSEQVQGWMSASKQTLFCEEVPGAGKTFQMAILVNYLIEKFRHHDQKAEHMIASLVKQLAQNSRTFPEAVHKLHDRHRPVNTRPFVVELSNTLAVLVQSFSRVFILIDALDEAEDTERTKLLDQIIKMQEKSGLNLFATSRAINTIAAKFKGSISREISPSHYDVFQVLNARMSDLPSFVREDEGLQHEIMASIEAAMDGMFLLAQLYLNSFVGSRSPSSLKKSLKSLQESSSSSSSSSPSSSDRSSVLDEAYDKSMERIQQLKGDLPRDAVLIISWIVKAKRQMKIKELQEALAVEVGASELDKDNIPTVDHIIQACASLVVVEGEGIELVHYTAQEYFERPDNRWMHQAHTYIANVCLTYLSFPDFVNGPRMPREDHARRMENCPFYGYSGANWAYHTNEALAQGLEVSKVIGFLEHGATRASWYQNLMCGHLSYHLPEPCYPEPFPTQVTLLHIAAFFGLHEVVTYLLSHGVSPNVKDSDIGPPLFWAALGGNVRVVKLLLEVTNPEITDEERYKDGSPLLMAACMGHEAAVEALLDKYPIEASEDGMTALCFAAILERKAVFDLLVGKGADIEIRGKGSGQTLLAACARDGRATAVQWLVENGADIEAKDSSNRTPLMQATLKNHDNIIQYLLEKGADNEAKDINDLTPSLVAMIRKNDNLVQDFIEERGNIDIVDECNQALFAIALREKLNSATDFFLRNGFDMDMTAEDKYTPLTWAIANGADDVVEWLVKKGANLDKGDGHDKSPLISAIQKGNKRVVQFLIEKGSGLEVRAPGASLFGSTPLTFAAMEGRKDIVEMLLDKGADLEAGDLRGGTALICASRRGHTDVIQLLLEKGANVEARGRTNDTALIEASRQGKEDAIKLLLTHNANMEAKGCGGLTALGCATSWNKPDAVRILLNSGANVEAKDDDGRPPIARAVITGNASILTMLLDSKAKTDFRDGDGQTLMHIAAENKKLECVRVLLARSIVEVNGKDKKGRTPLSLAAERGEESIVKALLESEKVDANVKDDQGFTPLQYAMGGEGGDGLILNALLHSDNVDVNAKDGQGRTPLLYAIQSKKTPLVKLLLGLEKVDANEKDAQGRTPIQYAMDYKDEDGSVLRHLIDSHKVDVGAKDGQGRTPLHYAIERREQSLAKALLQCPRVDANKTDDRGRTPLRYALDQTDQDGSILKILLGSDKVDLNAMNAQGGTPLCHAIKRKIGPAINALLGSDRIDVNVRDGQGRTPLSYAMELGDKSTVKALLNFEQLDVDASDDANRTPLSYAASHEVARVLLKTGKVDVNSKDNQGRTPLWYAMKAGNQELEGLLRRRGAKDRPERRGKRR</sequence>
<keyword evidence="8" id="KW-1185">Reference proteome</keyword>
<dbReference type="Gene3D" id="1.25.40.20">
    <property type="entry name" value="Ankyrin repeat-containing domain"/>
    <property type="match status" value="5"/>
</dbReference>
<dbReference type="Pfam" id="PF22939">
    <property type="entry name" value="WHD_GPIID"/>
    <property type="match status" value="1"/>
</dbReference>
<dbReference type="PRINTS" id="PR01415">
    <property type="entry name" value="ANKYRIN"/>
</dbReference>
<evidence type="ECO:0000256" key="1">
    <source>
        <dbReference type="ARBA" id="ARBA00022737"/>
    </source>
</evidence>
<feature type="repeat" description="ANK" evidence="3">
    <location>
        <begin position="1516"/>
        <end position="1538"/>
    </location>
</feature>
<dbReference type="PANTHER" id="PTHR24198">
    <property type="entry name" value="ANKYRIN REPEAT AND PROTEIN KINASE DOMAIN-CONTAINING PROTEIN"/>
    <property type="match status" value="1"/>
</dbReference>
<proteinExistence type="predicted"/>
<feature type="repeat" description="ANK" evidence="3">
    <location>
        <begin position="1210"/>
        <end position="1242"/>
    </location>
</feature>
<evidence type="ECO:0000256" key="3">
    <source>
        <dbReference type="PROSITE-ProRule" id="PRU00023"/>
    </source>
</evidence>
<dbReference type="Pfam" id="PF00023">
    <property type="entry name" value="Ank"/>
    <property type="match status" value="1"/>
</dbReference>
<feature type="repeat" description="ANK" evidence="3">
    <location>
        <begin position="842"/>
        <end position="874"/>
    </location>
</feature>
<feature type="compositionally biased region" description="Basic residues" evidence="4">
    <location>
        <begin position="1706"/>
        <end position="1721"/>
    </location>
</feature>
<evidence type="ECO:0000313" key="7">
    <source>
        <dbReference type="EMBL" id="TFA98055.1"/>
    </source>
</evidence>
<feature type="repeat" description="ANK" evidence="3">
    <location>
        <begin position="941"/>
        <end position="973"/>
    </location>
</feature>
<feature type="region of interest" description="Disordered" evidence="4">
    <location>
        <begin position="616"/>
        <end position="640"/>
    </location>
</feature>
<dbReference type="SUPFAM" id="SSF53167">
    <property type="entry name" value="Purine and uridine phosphorylases"/>
    <property type="match status" value="1"/>
</dbReference>
<dbReference type="RefSeq" id="XP_073554257.1">
    <property type="nucleotide sequence ID" value="XM_073707297.1"/>
</dbReference>
<name>A0ABY2GR31_9HYPO</name>
<dbReference type="Pfam" id="PF24883">
    <property type="entry name" value="NPHP3_N"/>
    <property type="match status" value="1"/>
</dbReference>
<feature type="repeat" description="ANK" evidence="3">
    <location>
        <begin position="1376"/>
        <end position="1409"/>
    </location>
</feature>
<organism evidence="7 8">
    <name type="scientific">Trichoderma ghanense</name>
    <dbReference type="NCBI Taxonomy" id="65468"/>
    <lineage>
        <taxon>Eukaryota</taxon>
        <taxon>Fungi</taxon>
        <taxon>Dikarya</taxon>
        <taxon>Ascomycota</taxon>
        <taxon>Pezizomycotina</taxon>
        <taxon>Sordariomycetes</taxon>
        <taxon>Hypocreomycetidae</taxon>
        <taxon>Hypocreales</taxon>
        <taxon>Hypocreaceae</taxon>
        <taxon>Trichoderma</taxon>
    </lineage>
</organism>
<evidence type="ECO:0000259" key="6">
    <source>
        <dbReference type="Pfam" id="PF24883"/>
    </source>
</evidence>
<comment type="caution">
    <text evidence="7">The sequence shown here is derived from an EMBL/GenBank/DDBJ whole genome shotgun (WGS) entry which is preliminary data.</text>
</comment>
<dbReference type="SUPFAM" id="SSF48403">
    <property type="entry name" value="Ankyrin repeat"/>
    <property type="match status" value="3"/>
</dbReference>
<dbReference type="Gene3D" id="3.40.50.1580">
    <property type="entry name" value="Nucleoside phosphorylase domain"/>
    <property type="match status" value="1"/>
</dbReference>
<evidence type="ECO:0000256" key="2">
    <source>
        <dbReference type="ARBA" id="ARBA00023043"/>
    </source>
</evidence>
<feature type="repeat" description="ANK" evidence="3">
    <location>
        <begin position="975"/>
        <end position="1007"/>
    </location>
</feature>